<dbReference type="AlphaFoldDB" id="A0AAV4LRH9"/>
<reference evidence="2 3" key="1">
    <citation type="submission" date="2021-06" db="EMBL/GenBank/DDBJ databases">
        <title>Genome sequence of Babesia caballi.</title>
        <authorList>
            <person name="Yamagishi J."/>
            <person name="Kidaka T."/>
            <person name="Ochi A."/>
        </authorList>
    </citation>
    <scope>NUCLEOTIDE SEQUENCE [LARGE SCALE GENOMIC DNA]</scope>
    <source>
        <strain evidence="2">USDA-D6B2</strain>
    </source>
</reference>
<name>A0AAV4LRH9_BABCB</name>
<gene>
    <name evidence="2" type="ORF">BcabD6B2_18390</name>
</gene>
<proteinExistence type="predicted"/>
<accession>A0AAV4LRH9</accession>
<dbReference type="RefSeq" id="XP_067714473.1">
    <property type="nucleotide sequence ID" value="XM_067858372.1"/>
</dbReference>
<keyword evidence="1" id="KW-0472">Membrane</keyword>
<evidence type="ECO:0000256" key="1">
    <source>
        <dbReference type="SAM" id="Phobius"/>
    </source>
</evidence>
<dbReference type="GeneID" id="94193885"/>
<dbReference type="EMBL" id="BPLF01000002">
    <property type="protein sequence ID" value="GIX62404.1"/>
    <property type="molecule type" value="Genomic_DNA"/>
</dbReference>
<keyword evidence="1" id="KW-0812">Transmembrane</keyword>
<evidence type="ECO:0000313" key="3">
    <source>
        <dbReference type="Proteomes" id="UP001497744"/>
    </source>
</evidence>
<comment type="caution">
    <text evidence="2">The sequence shown here is derived from an EMBL/GenBank/DDBJ whole genome shotgun (WGS) entry which is preliminary data.</text>
</comment>
<sequence length="412" mass="46546">MGFTIETLRADSVNGYAIFIVLKIFSATNFNPFRQLFEKLVCLSKRTPKTLGDLFGFYWHFCNQVFNKRNIMEDFAKLQGELKEFWPPWNIVKKLTEALSSKGNTYNTFETSMSLSTTTGLSRSLRALQSSEALFFFLFQAGIPNALDGLARHCHKETTGVVKHNDTKCSETPNDLWSIHQGVSDKKNKNKDCVTTNCGGYLNSLTLASGAVFAPDFAATYLSWLVYLTEEFYEWLNEFLGEFRRLTCEVCTPSCNPGKTCHATSTEGCACKSVVWCSGVLGLLYQYGFNFASTSSLNGQHFQKQTPDTVRTCQKFALQLREVLTKDDTTPLWKLIITIDKLLFYVRLVFLLLIGSGWTLAFVIIFKILIIKLDLLHIKSHLHLPSSQKILPSALLTTGKASARTKLLHYMQ</sequence>
<protein>
    <submittedName>
        <fullName evidence="2">Spectrin repeat superfamily Extracellular matrix-binding protein, putative</fullName>
    </submittedName>
</protein>
<keyword evidence="1" id="KW-1133">Transmembrane helix</keyword>
<feature type="transmembrane region" description="Helical" evidence="1">
    <location>
        <begin position="344"/>
        <end position="370"/>
    </location>
</feature>
<evidence type="ECO:0000313" key="2">
    <source>
        <dbReference type="EMBL" id="GIX62404.1"/>
    </source>
</evidence>
<dbReference type="Proteomes" id="UP001497744">
    <property type="component" value="Unassembled WGS sequence"/>
</dbReference>
<keyword evidence="3" id="KW-1185">Reference proteome</keyword>
<organism evidence="2 3">
    <name type="scientific">Babesia caballi</name>
    <dbReference type="NCBI Taxonomy" id="5871"/>
    <lineage>
        <taxon>Eukaryota</taxon>
        <taxon>Sar</taxon>
        <taxon>Alveolata</taxon>
        <taxon>Apicomplexa</taxon>
        <taxon>Aconoidasida</taxon>
        <taxon>Piroplasmida</taxon>
        <taxon>Babesiidae</taxon>
        <taxon>Babesia</taxon>
    </lineage>
</organism>